<dbReference type="Pfam" id="PF13561">
    <property type="entry name" value="adh_short_C2"/>
    <property type="match status" value="1"/>
</dbReference>
<comment type="similarity">
    <text evidence="1">Belongs to the short-chain dehydrogenases/reductases (SDR) family.</text>
</comment>
<dbReference type="InterPro" id="IPR002347">
    <property type="entry name" value="SDR_fam"/>
</dbReference>
<dbReference type="EMBL" id="CP123443">
    <property type="protein sequence ID" value="WGK68243.1"/>
    <property type="molecule type" value="Genomic_DNA"/>
</dbReference>
<name>A0ABY8MGD3_9SPIO</name>
<organism evidence="2 3">
    <name type="scientific">Candidatus Haliotispira prima</name>
    <dbReference type="NCBI Taxonomy" id="3034016"/>
    <lineage>
        <taxon>Bacteria</taxon>
        <taxon>Pseudomonadati</taxon>
        <taxon>Spirochaetota</taxon>
        <taxon>Spirochaetia</taxon>
        <taxon>Spirochaetales</taxon>
        <taxon>Spirochaetaceae</taxon>
        <taxon>Candidatus Haliotispira</taxon>
    </lineage>
</organism>
<dbReference type="PANTHER" id="PTHR42879">
    <property type="entry name" value="3-OXOACYL-(ACYL-CARRIER-PROTEIN) REDUCTASE"/>
    <property type="match status" value="1"/>
</dbReference>
<dbReference type="SUPFAM" id="SSF51735">
    <property type="entry name" value="NAD(P)-binding Rossmann-fold domains"/>
    <property type="match status" value="1"/>
</dbReference>
<dbReference type="PRINTS" id="PR00080">
    <property type="entry name" value="SDRFAMILY"/>
</dbReference>
<proteinExistence type="inferred from homology"/>
<dbReference type="RefSeq" id="WP_326926414.1">
    <property type="nucleotide sequence ID" value="NZ_CP123443.1"/>
</dbReference>
<dbReference type="Gene3D" id="3.40.50.720">
    <property type="entry name" value="NAD(P)-binding Rossmann-like Domain"/>
    <property type="match status" value="1"/>
</dbReference>
<evidence type="ECO:0000256" key="1">
    <source>
        <dbReference type="ARBA" id="ARBA00006484"/>
    </source>
</evidence>
<evidence type="ECO:0000313" key="2">
    <source>
        <dbReference type="EMBL" id="WGK68243.1"/>
    </source>
</evidence>
<evidence type="ECO:0000313" key="3">
    <source>
        <dbReference type="Proteomes" id="UP001228690"/>
    </source>
</evidence>
<reference evidence="2 3" key="1">
    <citation type="submission" date="2023-04" db="EMBL/GenBank/DDBJ databases">
        <title>Spirochaete genome identified in red abalone sample constitutes a novel genus.</title>
        <authorList>
            <person name="Sharma S.P."/>
            <person name="Purcell C.M."/>
            <person name="Hyde J.R."/>
            <person name="Severin A.J."/>
        </authorList>
    </citation>
    <scope>NUCLEOTIDE SEQUENCE [LARGE SCALE GENOMIC DNA]</scope>
    <source>
        <strain evidence="2 3">SP-2023</strain>
    </source>
</reference>
<sequence>MGKHIRKAFVTGGSRGIGKGIVTSLVKDGYDVAFSYVSKPEIAGETVAELKALAPSVKIQAYQMDLQNARQIEEVAEQVLTDFDEIGVVVNNAAMLRNNAAAIMSDEEWDDVIAADLSGPFYVIRSFLMHMISNRFGRIINISSLAQDGVSGQVNYAAAKAGLVGMTKSLSREYGPKGITSNIVSVGLVDTDMTREHAQDEMVKLLLNYCPLRRYGEIEEIANTVRFLSGPEAGYINGESIRVAGGLSYVP</sequence>
<protein>
    <submittedName>
        <fullName evidence="2">SDR family oxidoreductase</fullName>
    </submittedName>
</protein>
<dbReference type="PRINTS" id="PR00081">
    <property type="entry name" value="GDHRDH"/>
</dbReference>
<dbReference type="PANTHER" id="PTHR42879:SF2">
    <property type="entry name" value="3-OXOACYL-[ACYL-CARRIER-PROTEIN] REDUCTASE FABG"/>
    <property type="match status" value="1"/>
</dbReference>
<dbReference type="InterPro" id="IPR020904">
    <property type="entry name" value="Sc_DH/Rdtase_CS"/>
</dbReference>
<keyword evidence="3" id="KW-1185">Reference proteome</keyword>
<gene>
    <name evidence="2" type="ORF">P0082_07070</name>
</gene>
<dbReference type="InterPro" id="IPR036291">
    <property type="entry name" value="NAD(P)-bd_dom_sf"/>
</dbReference>
<dbReference type="Proteomes" id="UP001228690">
    <property type="component" value="Chromosome"/>
</dbReference>
<accession>A0ABY8MGD3</accession>
<dbReference type="InterPro" id="IPR050259">
    <property type="entry name" value="SDR"/>
</dbReference>
<dbReference type="PROSITE" id="PS00061">
    <property type="entry name" value="ADH_SHORT"/>
    <property type="match status" value="1"/>
</dbReference>